<dbReference type="AlphaFoldDB" id="A0A8D8FUV4"/>
<dbReference type="EMBL" id="HBUE01102616">
    <property type="protein sequence ID" value="CAG6486072.1"/>
    <property type="molecule type" value="Transcribed_RNA"/>
</dbReference>
<sequence length="103" mass="11859">MFSAPSMKLLLPSRGLLELPSGVPLAYEDDDIATWFRPLNRTLSYKKKTEIFQLFARCSRWPVSGMESGSHRRRGTVNLGQNFGMQLEWIGTRRPDQDRLSRS</sequence>
<protein>
    <submittedName>
        <fullName evidence="1">(northern house mosquito) hypothetical protein</fullName>
    </submittedName>
</protein>
<reference evidence="1" key="1">
    <citation type="submission" date="2021-05" db="EMBL/GenBank/DDBJ databases">
        <authorList>
            <person name="Alioto T."/>
            <person name="Alioto T."/>
            <person name="Gomez Garrido J."/>
        </authorList>
    </citation>
    <scope>NUCLEOTIDE SEQUENCE</scope>
</reference>
<proteinExistence type="predicted"/>
<evidence type="ECO:0000313" key="1">
    <source>
        <dbReference type="EMBL" id="CAG6486072.1"/>
    </source>
</evidence>
<organism evidence="1">
    <name type="scientific">Culex pipiens</name>
    <name type="common">House mosquito</name>
    <dbReference type="NCBI Taxonomy" id="7175"/>
    <lineage>
        <taxon>Eukaryota</taxon>
        <taxon>Metazoa</taxon>
        <taxon>Ecdysozoa</taxon>
        <taxon>Arthropoda</taxon>
        <taxon>Hexapoda</taxon>
        <taxon>Insecta</taxon>
        <taxon>Pterygota</taxon>
        <taxon>Neoptera</taxon>
        <taxon>Endopterygota</taxon>
        <taxon>Diptera</taxon>
        <taxon>Nematocera</taxon>
        <taxon>Culicoidea</taxon>
        <taxon>Culicidae</taxon>
        <taxon>Culicinae</taxon>
        <taxon>Culicini</taxon>
        <taxon>Culex</taxon>
        <taxon>Culex</taxon>
    </lineage>
</organism>
<accession>A0A8D8FUV4</accession>
<name>A0A8D8FUV4_CULPI</name>